<evidence type="ECO:0000256" key="1">
    <source>
        <dbReference type="ARBA" id="ARBA00007692"/>
    </source>
</evidence>
<gene>
    <name evidence="3" type="primary">LOC107740155</name>
</gene>
<dbReference type="PANTHER" id="PTHR15437">
    <property type="entry name" value="TRANSCRIPTION TERMINATION FACTOR, MITOCHONDRIAL"/>
    <property type="match status" value="1"/>
</dbReference>
<dbReference type="Pfam" id="PF02536">
    <property type="entry name" value="mTERF"/>
    <property type="match status" value="1"/>
</dbReference>
<comment type="similarity">
    <text evidence="1">Belongs to the mTERF family.</text>
</comment>
<proteinExistence type="inferred from homology"/>
<dbReference type="Gene3D" id="1.25.70.10">
    <property type="entry name" value="Transcription termination factor 3, mitochondrial"/>
    <property type="match status" value="1"/>
</dbReference>
<keyword evidence="2" id="KW-0809">Transit peptide</keyword>
<keyword evidence="4" id="KW-1185">Reference proteome</keyword>
<dbReference type="PANTHER" id="PTHR15437:SF1">
    <property type="entry name" value="TRANSCRIPTION TERMINATION FACTOR 2, MITOCHONDRIAL"/>
    <property type="match status" value="1"/>
</dbReference>
<dbReference type="InterPro" id="IPR003690">
    <property type="entry name" value="MTERF"/>
</dbReference>
<name>A0A673M7D9_9TELE</name>
<dbReference type="AlphaFoldDB" id="A0A673M7D9"/>
<protein>
    <submittedName>
        <fullName evidence="3">Transcription termination factor 2, mitochondrial-like</fullName>
    </submittedName>
</protein>
<organism evidence="3 4">
    <name type="scientific">Sinocyclocheilus rhinocerous</name>
    <dbReference type="NCBI Taxonomy" id="307959"/>
    <lineage>
        <taxon>Eukaryota</taxon>
        <taxon>Metazoa</taxon>
        <taxon>Chordata</taxon>
        <taxon>Craniata</taxon>
        <taxon>Vertebrata</taxon>
        <taxon>Euteleostomi</taxon>
        <taxon>Actinopterygii</taxon>
        <taxon>Neopterygii</taxon>
        <taxon>Teleostei</taxon>
        <taxon>Ostariophysi</taxon>
        <taxon>Cypriniformes</taxon>
        <taxon>Cyprinidae</taxon>
        <taxon>Cyprininae</taxon>
        <taxon>Sinocyclocheilus</taxon>
    </lineage>
</organism>
<dbReference type="FunFam" id="1.25.70.10:FF:000042">
    <property type="entry name" value="Mitochondrial transcription termination factor 2"/>
    <property type="match status" value="1"/>
</dbReference>
<evidence type="ECO:0000313" key="4">
    <source>
        <dbReference type="Proteomes" id="UP000472270"/>
    </source>
</evidence>
<reference evidence="3" key="1">
    <citation type="submission" date="2025-08" db="UniProtKB">
        <authorList>
            <consortium name="Ensembl"/>
        </authorList>
    </citation>
    <scope>IDENTIFICATION</scope>
</reference>
<evidence type="ECO:0000256" key="2">
    <source>
        <dbReference type="ARBA" id="ARBA00022946"/>
    </source>
</evidence>
<dbReference type="InterPro" id="IPR038538">
    <property type="entry name" value="MTERF_sf"/>
</dbReference>
<dbReference type="Proteomes" id="UP000472270">
    <property type="component" value="Unassembled WGS sequence"/>
</dbReference>
<dbReference type="GO" id="GO:0005759">
    <property type="term" value="C:mitochondrial matrix"/>
    <property type="evidence" value="ECO:0007669"/>
    <property type="project" value="TreeGrafter"/>
</dbReference>
<evidence type="ECO:0000313" key="3">
    <source>
        <dbReference type="Ensembl" id="ENSSRHP00000086051.1"/>
    </source>
</evidence>
<dbReference type="GO" id="GO:0003676">
    <property type="term" value="F:nucleic acid binding"/>
    <property type="evidence" value="ECO:0007669"/>
    <property type="project" value="InterPro"/>
</dbReference>
<dbReference type="SMART" id="SM00733">
    <property type="entry name" value="Mterf"/>
    <property type="match status" value="4"/>
</dbReference>
<reference evidence="3" key="2">
    <citation type="submission" date="2025-09" db="UniProtKB">
        <authorList>
            <consortium name="Ensembl"/>
        </authorList>
    </citation>
    <scope>IDENTIFICATION</scope>
</reference>
<dbReference type="Ensembl" id="ENSSRHT00000088372.1">
    <property type="protein sequence ID" value="ENSSRHP00000086051.1"/>
    <property type="gene ID" value="ENSSRHG00000042567.1"/>
</dbReference>
<accession>A0A673M7D9</accession>
<dbReference type="GO" id="GO:0006393">
    <property type="term" value="P:termination of mitochondrial transcription"/>
    <property type="evidence" value="ECO:0007669"/>
    <property type="project" value="TreeGrafter"/>
</dbReference>
<sequence>MGITTRIKEAHVSPRSSIEDVTRFDLQSRWFVVSECSFCSLERLHVISALRTVLACNANNSPAHRPVDCANMLRLVSTSLCLYCQRAQVTPLLLTRPCSSIVQEENPLAINALYDLSVDISKVRKLKGWVLRQSPVYVNETATLLRDMGASGPVIARILELHPEAILCKPDQMEAQKKLWMSVCTSQKDLVGIIEKFPTSFFSSSSDHDNQKANIAYFQTLHLNKRIISKLMASAPQSFSRPMKQNKEMIQTLQKTYLDLGGKEDNMKTWLQKLLTQNPYVLLKLPEVLHDNLAFLRNVGFTGDELLRLLSKLKGYVTELNPESMRLTLNYSQETLGCTEAELRQIVLQCPALLYYSVPILADRFKGLLTAGVSMEQIMETPTVLELTTQIIQYRIQKLRSFGYDVRSGSLEVLDGTKKDFEVSYGKLHLRRERPLFNPVAPIQTED</sequence>